<organism evidence="1 2">
    <name type="scientific">Caligus rogercresseyi</name>
    <name type="common">Sea louse</name>
    <dbReference type="NCBI Taxonomy" id="217165"/>
    <lineage>
        <taxon>Eukaryota</taxon>
        <taxon>Metazoa</taxon>
        <taxon>Ecdysozoa</taxon>
        <taxon>Arthropoda</taxon>
        <taxon>Crustacea</taxon>
        <taxon>Multicrustacea</taxon>
        <taxon>Hexanauplia</taxon>
        <taxon>Copepoda</taxon>
        <taxon>Siphonostomatoida</taxon>
        <taxon>Caligidae</taxon>
        <taxon>Caligus</taxon>
    </lineage>
</organism>
<dbReference type="GO" id="GO:0070224">
    <property type="term" value="F:sulfide:quinone oxidoreductase activity"/>
    <property type="evidence" value="ECO:0007669"/>
    <property type="project" value="TreeGrafter"/>
</dbReference>
<dbReference type="InterPro" id="IPR015904">
    <property type="entry name" value="Sulphide_quinone_reductase"/>
</dbReference>
<dbReference type="GO" id="GO:0005739">
    <property type="term" value="C:mitochondrion"/>
    <property type="evidence" value="ECO:0007669"/>
    <property type="project" value="TreeGrafter"/>
</dbReference>
<dbReference type="InterPro" id="IPR036188">
    <property type="entry name" value="FAD/NAD-bd_sf"/>
</dbReference>
<name>A0A7T8KES6_CALRO</name>
<dbReference type="EMBL" id="CP045894">
    <property type="protein sequence ID" value="QQP54579.1"/>
    <property type="molecule type" value="Genomic_DNA"/>
</dbReference>
<dbReference type="AlphaFoldDB" id="A0A7T8KES6"/>
<gene>
    <name evidence="1" type="ORF">FKW44_007457</name>
</gene>
<evidence type="ECO:0000313" key="2">
    <source>
        <dbReference type="Proteomes" id="UP000595437"/>
    </source>
</evidence>
<dbReference type="SUPFAM" id="SSF51905">
    <property type="entry name" value="FAD/NAD(P)-binding domain"/>
    <property type="match status" value="2"/>
</dbReference>
<dbReference type="GO" id="GO:0071949">
    <property type="term" value="F:FAD binding"/>
    <property type="evidence" value="ECO:0007669"/>
    <property type="project" value="TreeGrafter"/>
</dbReference>
<dbReference type="PANTHER" id="PTHR10632:SF2">
    <property type="entry name" value="SULFIDE:QUINONE OXIDOREDUCTASE, MITOCHONDRIAL"/>
    <property type="match status" value="1"/>
</dbReference>
<accession>A0A7T8KES6</accession>
<dbReference type="PANTHER" id="PTHR10632">
    <property type="entry name" value="SULFIDE:QUINONE OXIDOREDUCTASE"/>
    <property type="match status" value="1"/>
</dbReference>
<reference evidence="2" key="1">
    <citation type="submission" date="2021-01" db="EMBL/GenBank/DDBJ databases">
        <title>Caligus Genome Assembly.</title>
        <authorList>
            <person name="Gallardo-Escarate C."/>
        </authorList>
    </citation>
    <scope>NUCLEOTIDE SEQUENCE [LARGE SCALE GENOMIC DNA]</scope>
</reference>
<evidence type="ECO:0000313" key="1">
    <source>
        <dbReference type="EMBL" id="QQP54579.1"/>
    </source>
</evidence>
<sequence length="116" mass="13128">MSTVLPKKADWIQQKAMNFKPEENKVVIEDGTEIEYEYLVVAMGIQLNYNKIKGLEDALQTPGVGSNYHSAYVKNTWKSICDFKSGNALFTFPSTPIKCAGAPQKIMYLAEREFKK</sequence>
<dbReference type="Gene3D" id="3.50.50.100">
    <property type="match status" value="1"/>
</dbReference>
<feature type="non-terminal residue" evidence="1">
    <location>
        <position position="116"/>
    </location>
</feature>
<proteinExistence type="predicted"/>
<protein>
    <submittedName>
        <fullName evidence="1">Sulfide:quinone oxidoreductase_ mitochondrial</fullName>
    </submittedName>
</protein>
<dbReference type="OrthoDB" id="5376590at2759"/>
<keyword evidence="2" id="KW-1185">Reference proteome</keyword>
<dbReference type="Proteomes" id="UP000595437">
    <property type="component" value="Chromosome 5"/>
</dbReference>
<dbReference type="GO" id="GO:0070221">
    <property type="term" value="P:sulfide oxidation, using sulfide:quinone oxidoreductase"/>
    <property type="evidence" value="ECO:0007669"/>
    <property type="project" value="TreeGrafter"/>
</dbReference>